<dbReference type="Pfam" id="PF00300">
    <property type="entry name" value="His_Phos_1"/>
    <property type="match status" value="1"/>
</dbReference>
<keyword evidence="1" id="KW-0378">Hydrolase</keyword>
<sequence length="224" mass="24251">MPATFLFIRHGESTDNVKSVWAGWKDAPLSNHGMNQARALGQVLASTPLKAIHSSDLKRAFMTAESVQACQQATQPLIIPSALLREQHFGVAEGKSYRTQRHLGMSLDDHFAQEMYPTIHSRTEKFPEGESTNDLALRAVEAIKGIVLPYVWDAAQDGSADSIVAITSHGLFIKEAIAALIGMDSSGRSSAPGVFKGLANTGWVRVVIDVVDVRAKASFIAIPR</sequence>
<dbReference type="PANTHER" id="PTHR46517:SF1">
    <property type="entry name" value="FRUCTOSE-2,6-BISPHOSPHATASE TIGAR"/>
    <property type="match status" value="1"/>
</dbReference>
<evidence type="ECO:0000313" key="3">
    <source>
        <dbReference type="Proteomes" id="UP001556367"/>
    </source>
</evidence>
<evidence type="ECO:0000256" key="1">
    <source>
        <dbReference type="ARBA" id="ARBA00022801"/>
    </source>
</evidence>
<evidence type="ECO:0008006" key="4">
    <source>
        <dbReference type="Google" id="ProtNLM"/>
    </source>
</evidence>
<dbReference type="InterPro" id="IPR013078">
    <property type="entry name" value="His_Pase_superF_clade-1"/>
</dbReference>
<reference evidence="3" key="1">
    <citation type="submission" date="2024-06" db="EMBL/GenBank/DDBJ databases">
        <title>Multi-omics analyses provide insights into the biosynthesis of the anticancer antibiotic pleurotin in Hohenbuehelia grisea.</title>
        <authorList>
            <person name="Weaver J.A."/>
            <person name="Alberti F."/>
        </authorList>
    </citation>
    <scope>NUCLEOTIDE SEQUENCE [LARGE SCALE GENOMIC DNA]</scope>
    <source>
        <strain evidence="3">T-177</strain>
    </source>
</reference>
<dbReference type="PANTHER" id="PTHR46517">
    <property type="entry name" value="FRUCTOSE-2,6-BISPHOSPHATASE TIGAR"/>
    <property type="match status" value="1"/>
</dbReference>
<dbReference type="Proteomes" id="UP001556367">
    <property type="component" value="Unassembled WGS sequence"/>
</dbReference>
<protein>
    <recommendedName>
        <fullName evidence="4">Phosphoglycerate mutase</fullName>
    </recommendedName>
</protein>
<gene>
    <name evidence="2" type="ORF">HGRIS_006173</name>
</gene>
<dbReference type="InterPro" id="IPR029033">
    <property type="entry name" value="His_PPase_superfam"/>
</dbReference>
<dbReference type="Gene3D" id="3.40.50.1240">
    <property type="entry name" value="Phosphoglycerate mutase-like"/>
    <property type="match status" value="1"/>
</dbReference>
<name>A0ABR3JZ14_9AGAR</name>
<dbReference type="EMBL" id="JASNQZ010000001">
    <property type="protein sequence ID" value="KAL0961205.1"/>
    <property type="molecule type" value="Genomic_DNA"/>
</dbReference>
<dbReference type="SMART" id="SM00855">
    <property type="entry name" value="PGAM"/>
    <property type="match status" value="1"/>
</dbReference>
<accession>A0ABR3JZ14</accession>
<proteinExistence type="predicted"/>
<dbReference type="InterPro" id="IPR051695">
    <property type="entry name" value="Phosphoglycerate_Mutase"/>
</dbReference>
<dbReference type="SUPFAM" id="SSF53254">
    <property type="entry name" value="Phosphoglycerate mutase-like"/>
    <property type="match status" value="1"/>
</dbReference>
<organism evidence="2 3">
    <name type="scientific">Hohenbuehelia grisea</name>
    <dbReference type="NCBI Taxonomy" id="104357"/>
    <lineage>
        <taxon>Eukaryota</taxon>
        <taxon>Fungi</taxon>
        <taxon>Dikarya</taxon>
        <taxon>Basidiomycota</taxon>
        <taxon>Agaricomycotina</taxon>
        <taxon>Agaricomycetes</taxon>
        <taxon>Agaricomycetidae</taxon>
        <taxon>Agaricales</taxon>
        <taxon>Pleurotineae</taxon>
        <taxon>Pleurotaceae</taxon>
        <taxon>Hohenbuehelia</taxon>
    </lineage>
</organism>
<dbReference type="CDD" id="cd07067">
    <property type="entry name" value="HP_PGM_like"/>
    <property type="match status" value="1"/>
</dbReference>
<evidence type="ECO:0000313" key="2">
    <source>
        <dbReference type="EMBL" id="KAL0961205.1"/>
    </source>
</evidence>
<keyword evidence="3" id="KW-1185">Reference proteome</keyword>
<comment type="caution">
    <text evidence="2">The sequence shown here is derived from an EMBL/GenBank/DDBJ whole genome shotgun (WGS) entry which is preliminary data.</text>
</comment>